<evidence type="ECO:0000313" key="2">
    <source>
        <dbReference type="Proteomes" id="UP000827892"/>
    </source>
</evidence>
<name>A0AAE8ZW31_CAEBR</name>
<evidence type="ECO:0000313" key="1">
    <source>
        <dbReference type="EMBL" id="ULT85306.1"/>
    </source>
</evidence>
<reference evidence="1 2" key="1">
    <citation type="submission" date="2022-05" db="EMBL/GenBank/DDBJ databases">
        <title>Chromosome-level reference genomes for two strains of Caenorhabditis briggsae: an improved platform for comparative genomics.</title>
        <authorList>
            <person name="Stevens L."/>
            <person name="Andersen E.C."/>
        </authorList>
    </citation>
    <scope>NUCLEOTIDE SEQUENCE [LARGE SCALE GENOMIC DNA]</scope>
    <source>
        <strain evidence="1">QX1410_ONT</strain>
        <tissue evidence="1">Whole-organism</tissue>
    </source>
</reference>
<dbReference type="AlphaFoldDB" id="A0AAE8ZW31"/>
<dbReference type="Proteomes" id="UP000827892">
    <property type="component" value="Chromosome X"/>
</dbReference>
<dbReference type="EMBL" id="CP090896">
    <property type="protein sequence ID" value="ULT85306.1"/>
    <property type="molecule type" value="Genomic_DNA"/>
</dbReference>
<organism evidence="1 2">
    <name type="scientific">Caenorhabditis briggsae</name>
    <dbReference type="NCBI Taxonomy" id="6238"/>
    <lineage>
        <taxon>Eukaryota</taxon>
        <taxon>Metazoa</taxon>
        <taxon>Ecdysozoa</taxon>
        <taxon>Nematoda</taxon>
        <taxon>Chromadorea</taxon>
        <taxon>Rhabditida</taxon>
        <taxon>Rhabditina</taxon>
        <taxon>Rhabditomorpha</taxon>
        <taxon>Rhabditoidea</taxon>
        <taxon>Rhabditidae</taxon>
        <taxon>Peloderinae</taxon>
        <taxon>Caenorhabditis</taxon>
    </lineage>
</organism>
<accession>A0AAE8ZW31</accession>
<dbReference type="KEGG" id="cbr:CBG_10634"/>
<gene>
    <name evidence="1" type="ORF">L3Y34_013837</name>
</gene>
<sequence length="72" mass="8164">MSNSSELLIIFYFFSSYPEAARARVPETSKNCFYLHLSVYKIEKLPQEDIPSLASTFADKSKGSIMDGENHL</sequence>
<proteinExistence type="predicted"/>
<protein>
    <submittedName>
        <fullName evidence="1">Uncharacterized protein</fullName>
    </submittedName>
</protein>